<keyword evidence="3" id="KW-0496">Mitochondrion</keyword>
<feature type="domain" description="CAF17 C-terminal" evidence="6">
    <location>
        <begin position="338"/>
        <end position="471"/>
    </location>
</feature>
<dbReference type="Pfam" id="PF25455">
    <property type="entry name" value="Beta-barrel_CAF17_C"/>
    <property type="match status" value="1"/>
</dbReference>
<dbReference type="PANTHER" id="PTHR22602:SF0">
    <property type="entry name" value="TRANSFERASE CAF17, MITOCHONDRIAL-RELATED"/>
    <property type="match status" value="1"/>
</dbReference>
<accession>A0A1B2JBK8</accession>
<evidence type="ECO:0000259" key="6">
    <source>
        <dbReference type="Pfam" id="PF25455"/>
    </source>
</evidence>
<comment type="subcellular location">
    <subcellularLocation>
        <location evidence="1">Mitochondrion matrix</location>
    </subcellularLocation>
</comment>
<dbReference type="GO" id="GO:0005759">
    <property type="term" value="C:mitochondrial matrix"/>
    <property type="evidence" value="ECO:0007669"/>
    <property type="project" value="UniProtKB-SubCell"/>
</dbReference>
<evidence type="ECO:0000256" key="5">
    <source>
        <dbReference type="SAM" id="MobiDB-lite"/>
    </source>
</evidence>
<dbReference type="EMBL" id="CP014585">
    <property type="protein sequence ID" value="ANZ75311.1"/>
    <property type="molecule type" value="Genomic_DNA"/>
</dbReference>
<dbReference type="GO" id="GO:0016226">
    <property type="term" value="P:iron-sulfur cluster assembly"/>
    <property type="evidence" value="ECO:0007669"/>
    <property type="project" value="TreeGrafter"/>
</dbReference>
<dbReference type="Gene3D" id="2.40.30.160">
    <property type="match status" value="1"/>
</dbReference>
<evidence type="ECO:0000313" key="7">
    <source>
        <dbReference type="EMBL" id="ANZ75311.1"/>
    </source>
</evidence>
<feature type="region of interest" description="Disordered" evidence="5">
    <location>
        <begin position="385"/>
        <end position="415"/>
    </location>
</feature>
<name>A0A1B2JBK8_PICPA</name>
<evidence type="ECO:0000256" key="4">
    <source>
        <dbReference type="ARBA" id="ARBA00093447"/>
    </source>
</evidence>
<dbReference type="AlphaFoldDB" id="A0A1B2JBK8"/>
<keyword evidence="2" id="KW-0809">Transit peptide</keyword>
<dbReference type="InterPro" id="IPR057460">
    <property type="entry name" value="CAF17_C"/>
</dbReference>
<evidence type="ECO:0000256" key="3">
    <source>
        <dbReference type="ARBA" id="ARBA00023128"/>
    </source>
</evidence>
<proteinExistence type="inferred from homology"/>
<dbReference type="NCBIfam" id="TIGR03317">
    <property type="entry name" value="ygfZ_signature"/>
    <property type="match status" value="1"/>
</dbReference>
<feature type="compositionally biased region" description="Polar residues" evidence="5">
    <location>
        <begin position="397"/>
        <end position="408"/>
    </location>
</feature>
<protein>
    <submittedName>
        <fullName evidence="7">BA75_01996T0</fullName>
    </submittedName>
</protein>
<sequence length="476" mass="54547">MTIRLPYVRVCLGARLRRTYSTKVAQLEKGFVQVEGPDSTEFLNGLITTMLLPTFVKKNQHTITNKDLQLEGILAKQIQLTPEEIKETNWGILHEDSYLSDNDPMKLGIRRDGLYTLFLNSRGRVFSDAFIYPTPLTVQDSGLNEPSYLVEVDHRITNQLFMMMNMHKLTAKIKLTKPELKSWYIYSEKEIFENYIYKIQNTFFNNATSTDPETANISMQEFIRSRALLDSYSDDVKGFAIDNRSPYFGLKLVTGTAFELSQVSPLHNLDEIHMANDSAEYKLRRIINGIVEPADLGMEHSVLPFELNVDFTNGISFEKGCYVGQELTTRTYTTGIIRKRIMPIKLYDLTTIDKESLKDTISIDGDNFEPFFKSCRDIKIINENETETEQPQVETPFATSPFENSPTKRASKRKRPEVGKLLHVEKNIGLALVNIKHITPDNSIGHNEFILDTQVDGKKIGVKVFIPDWWPEDAFE</sequence>
<keyword evidence="8" id="KW-1185">Reference proteome</keyword>
<evidence type="ECO:0000313" key="8">
    <source>
        <dbReference type="Proteomes" id="UP000094565"/>
    </source>
</evidence>
<dbReference type="Proteomes" id="UP000094565">
    <property type="component" value="Chromosome 2"/>
</dbReference>
<organism evidence="7 8">
    <name type="scientific">Komagataella pastoris</name>
    <name type="common">Yeast</name>
    <name type="synonym">Pichia pastoris</name>
    <dbReference type="NCBI Taxonomy" id="4922"/>
    <lineage>
        <taxon>Eukaryota</taxon>
        <taxon>Fungi</taxon>
        <taxon>Dikarya</taxon>
        <taxon>Ascomycota</taxon>
        <taxon>Saccharomycotina</taxon>
        <taxon>Pichiomycetes</taxon>
        <taxon>Pichiales</taxon>
        <taxon>Pichiaceae</taxon>
        <taxon>Komagataella</taxon>
    </lineage>
</organism>
<gene>
    <name evidence="7" type="primary">IBA57</name>
    <name evidence="7" type="ORF">ATY40_BA7501996</name>
</gene>
<evidence type="ECO:0000256" key="2">
    <source>
        <dbReference type="ARBA" id="ARBA00022946"/>
    </source>
</evidence>
<dbReference type="Gene3D" id="3.30.70.1400">
    <property type="entry name" value="Aminomethyltransferase beta-barrel domains"/>
    <property type="match status" value="1"/>
</dbReference>
<dbReference type="PANTHER" id="PTHR22602">
    <property type="entry name" value="TRANSFERASE CAF17, MITOCHONDRIAL-RELATED"/>
    <property type="match status" value="1"/>
</dbReference>
<dbReference type="InterPro" id="IPR017703">
    <property type="entry name" value="YgfZ/GCV_T_CS"/>
</dbReference>
<dbReference type="SUPFAM" id="SSF103025">
    <property type="entry name" value="Folate-binding domain"/>
    <property type="match status" value="1"/>
</dbReference>
<dbReference type="InterPro" id="IPR045179">
    <property type="entry name" value="YgfZ/GcvT"/>
</dbReference>
<reference evidence="7 8" key="1">
    <citation type="submission" date="2016-02" db="EMBL/GenBank/DDBJ databases">
        <title>Comparative genomic and transcriptomic foundation for Pichia pastoris.</title>
        <authorList>
            <person name="Love K.R."/>
            <person name="Shah K.A."/>
            <person name="Whittaker C.A."/>
            <person name="Wu J."/>
            <person name="Bartlett M.C."/>
            <person name="Ma D."/>
            <person name="Leeson R.L."/>
            <person name="Priest M."/>
            <person name="Young S.K."/>
            <person name="Love J.C."/>
        </authorList>
    </citation>
    <scope>NUCLEOTIDE SEQUENCE [LARGE SCALE GENOMIC DNA]</scope>
    <source>
        <strain evidence="7 8">ATCC 28485</strain>
    </source>
</reference>
<comment type="similarity">
    <text evidence="4">Belongs to the GcvT family. CAF17/IBA57 subfamily.</text>
</comment>
<dbReference type="OrthoDB" id="191995at2759"/>
<evidence type="ECO:0000256" key="1">
    <source>
        <dbReference type="ARBA" id="ARBA00004305"/>
    </source>
</evidence>